<organism evidence="2 3">
    <name type="scientific">Neobacillus cucumis</name>
    <dbReference type="NCBI Taxonomy" id="1740721"/>
    <lineage>
        <taxon>Bacteria</taxon>
        <taxon>Bacillati</taxon>
        <taxon>Bacillota</taxon>
        <taxon>Bacilli</taxon>
        <taxon>Bacillales</taxon>
        <taxon>Bacillaceae</taxon>
        <taxon>Neobacillus</taxon>
    </lineage>
</organism>
<dbReference type="Gene3D" id="3.30.565.40">
    <property type="entry name" value="Fervidobacterium nodosum Rt17-B1 like"/>
    <property type="match status" value="1"/>
</dbReference>
<dbReference type="Gene3D" id="3.90.640.20">
    <property type="entry name" value="Heat-shock cognate protein, ATPase"/>
    <property type="match status" value="1"/>
</dbReference>
<dbReference type="PANTHER" id="PTHR37841">
    <property type="entry name" value="GLR2918 PROTEIN"/>
    <property type="match status" value="1"/>
</dbReference>
<gene>
    <name evidence="2" type="ORF">CVD27_08645</name>
</gene>
<comment type="caution">
    <text evidence="2">The sequence shown here is derived from an EMBL/GenBank/DDBJ whole genome shotgun (WGS) entry which is preliminary data.</text>
</comment>
<dbReference type="OrthoDB" id="5637at2"/>
<evidence type="ECO:0000259" key="1">
    <source>
        <dbReference type="Pfam" id="PF11738"/>
    </source>
</evidence>
<dbReference type="Pfam" id="PF11738">
    <property type="entry name" value="DUF3298"/>
    <property type="match status" value="1"/>
</dbReference>
<name>A0A2N5HJS1_9BACI</name>
<dbReference type="RefSeq" id="WP_101647497.1">
    <property type="nucleotide sequence ID" value="NZ_PGVE01000037.1"/>
</dbReference>
<proteinExistence type="predicted"/>
<dbReference type="Proteomes" id="UP000234950">
    <property type="component" value="Unassembled WGS sequence"/>
</dbReference>
<dbReference type="InterPro" id="IPR032774">
    <property type="entry name" value="WG_beta_rep"/>
</dbReference>
<evidence type="ECO:0000313" key="2">
    <source>
        <dbReference type="EMBL" id="PLS05767.1"/>
    </source>
</evidence>
<keyword evidence="3" id="KW-1185">Reference proteome</keyword>
<accession>A0A2N5HJS1</accession>
<dbReference type="AlphaFoldDB" id="A0A2N5HJS1"/>
<dbReference type="PANTHER" id="PTHR37841:SF1">
    <property type="entry name" value="DUF3298 DOMAIN-CONTAINING PROTEIN"/>
    <property type="match status" value="1"/>
</dbReference>
<reference evidence="2 3" key="1">
    <citation type="submission" date="2017-11" db="EMBL/GenBank/DDBJ databases">
        <title>Comparitive Functional Genomics of Dry Heat Resistant strains isolated from the Viking Spacecraft.</title>
        <authorList>
            <person name="Seuylemezian A."/>
            <person name="Cooper K."/>
            <person name="Vaishampayan P."/>
        </authorList>
    </citation>
    <scope>NUCLEOTIDE SEQUENCE [LARGE SCALE GENOMIC DNA]</scope>
    <source>
        <strain evidence="2 3">V32-6</strain>
    </source>
</reference>
<evidence type="ECO:0000313" key="3">
    <source>
        <dbReference type="Proteomes" id="UP000234950"/>
    </source>
</evidence>
<dbReference type="EMBL" id="PGVE01000037">
    <property type="protein sequence ID" value="PLS05767.1"/>
    <property type="molecule type" value="Genomic_DNA"/>
</dbReference>
<protein>
    <recommendedName>
        <fullName evidence="1">DUF3298 domain-containing protein</fullName>
    </recommendedName>
</protein>
<dbReference type="InterPro" id="IPR037126">
    <property type="entry name" value="PdaC/RsiV-like_sf"/>
</dbReference>
<feature type="domain" description="DUF3298" evidence="1">
    <location>
        <begin position="563"/>
        <end position="637"/>
    </location>
</feature>
<sequence length="655" mass="74703">MSGLNREVMLVMPYLPAGAEILYHNNQALIKWGDLDGDGINEVFGIYRYNQGQYLFVLKNTYGSYLSYFPVTKAVEKRAVRMLHESFELRAVYLFPAAIREIGGTKWGYINAKGFFKLPPIYDKAEDFQDNDLAVVGLLDKAGIINEKGYFIVSPKYDTIEPFSEGRSIVNDGEGFKVIDESGKEITERAYSVIGTEYKEGRVEAAETDEQGNYQYGYLNKRGKVVIATIYESASEFTEGKAVVKSKGGQYQLIDLTGKVLHTYPYAWVGNYGENLLSFKKSNDGKYGYIDVKGHIVIEPKFTNADRFIDGRAIVSIEINRNEKYGIIHSKGLFVLKANYNQILYLGEKRYAIGKEIDPKQACMRSVFAVSDHEGRILSGFIFREIGLFHDGIASVSDDQHTYFIDNQGHKLNHLPQVSGSGSLSFDKTLIKGDIDHRLIYFNQNNQLIWEQTNILTLNSKYAVAEHKYKPNYDYLVYYPEIKGMDHPAQVNKILKEMAGVKQVPSTPLEFNYTGDYEITYFRKNLLVMELVGYNYPFCAAHGMPIKKYAHINLKTGRVYQLKDLFKSGSLYVKVISDFIEKQIKSNDQYSYIFPNEFHGIQANQPFFIDEKGLNVFFNPYDIAPYAAGFPTFTIPFGELKAFLDVNGEFWRAFQ</sequence>
<dbReference type="Pfam" id="PF14903">
    <property type="entry name" value="WG_beta_rep"/>
    <property type="match status" value="4"/>
</dbReference>
<dbReference type="InterPro" id="IPR021729">
    <property type="entry name" value="DUF3298"/>
</dbReference>